<dbReference type="OrthoDB" id="10006270at2759"/>
<proteinExistence type="predicted"/>
<comment type="caution">
    <text evidence="8">The sequence shown here is derived from an EMBL/GenBank/DDBJ whole genome shotgun (WGS) entry which is preliminary data.</text>
</comment>
<evidence type="ECO:0000256" key="2">
    <source>
        <dbReference type="ARBA" id="ARBA00022737"/>
    </source>
</evidence>
<accession>A0A0B2UJT3</accession>
<gene>
    <name evidence="8" type="ORF">M896_060120</name>
</gene>
<evidence type="ECO:0000256" key="7">
    <source>
        <dbReference type="PROSITE-ProRule" id="PRU00339"/>
    </source>
</evidence>
<evidence type="ECO:0000313" key="9">
    <source>
        <dbReference type="Proteomes" id="UP000031056"/>
    </source>
</evidence>
<dbReference type="GO" id="GO:0051301">
    <property type="term" value="P:cell division"/>
    <property type="evidence" value="ECO:0007669"/>
    <property type="project" value="UniProtKB-KW"/>
</dbReference>
<evidence type="ECO:0000256" key="3">
    <source>
        <dbReference type="ARBA" id="ARBA00022776"/>
    </source>
</evidence>
<dbReference type="RefSeq" id="XP_014563556.1">
    <property type="nucleotide sequence ID" value="XM_014708070.1"/>
</dbReference>
<sequence>MENKLYSLVNSYLNEEMHCSALALSEYIYTRDKSDIALIMLLRSLYAMCCYERCMEIIELNDSLMKYSHVKIIYYKCKYSTKKKNTEYGQIGKGIVENEIEDKKCNEMHESLNNPLVKYSTEHISKTSVCLLFEGLTKDDVRRKEILLEAYRNDSYNIEALIRMKNEGIIDKKELNYLVDQCNDLFIRDVYKAIFYPYFEPDFYSLAFYSPWYGLKEAKRYYKSGKETLLFSLGICMVKKYPGSEFSFISLGLFFLMTQNYQEARRCFYKAVQINSEYGRGWMYLGMAYSGMKECESSISCLKIAHKKMIGSYKPSLYLAVEYHRMNNFERASVFYKQALKINPVIQVQERYIALLIYYEYYAEALEHLHAQSNNVLDLLRVYCNLFLGKVNEAQKHLLACKTDWKYYATAGFIDHLTNKLESAASNYNKALLKNHISLIEELLGLAVENIACKQNNNVYDYASDLFDCITPKCSFEIV</sequence>
<dbReference type="SMART" id="SM00028">
    <property type="entry name" value="TPR"/>
    <property type="match status" value="4"/>
</dbReference>
<dbReference type="AlphaFoldDB" id="A0A0B2UJT3"/>
<dbReference type="PANTHER" id="PTHR12558:SF9">
    <property type="entry name" value="CELL DIVISION CYCLE PROTEIN 16 HOMOLOG"/>
    <property type="match status" value="1"/>
</dbReference>
<evidence type="ECO:0000256" key="4">
    <source>
        <dbReference type="ARBA" id="ARBA00022786"/>
    </source>
</evidence>
<protein>
    <submittedName>
        <fullName evidence="8">Uncharacterized protein</fullName>
    </submittedName>
</protein>
<dbReference type="GO" id="GO:0016567">
    <property type="term" value="P:protein ubiquitination"/>
    <property type="evidence" value="ECO:0007669"/>
    <property type="project" value="TreeGrafter"/>
</dbReference>
<dbReference type="GeneID" id="26261883"/>
<name>A0A0B2UJT3_9MICR</name>
<keyword evidence="5 7" id="KW-0802">TPR repeat</keyword>
<keyword evidence="1" id="KW-0132">Cell division</keyword>
<dbReference type="InterPro" id="IPR019734">
    <property type="entry name" value="TPR_rpt"/>
</dbReference>
<reference evidence="8 9" key="1">
    <citation type="journal article" date="2014" name="MBio">
        <title>The Ordospora colligata genome; evolution of extreme reduction in microsporidia and host-to-parasite horizontal gene transfer.</title>
        <authorList>
            <person name="Pombert J.-F."/>
            <person name="Haag K.L."/>
            <person name="Beidas S."/>
            <person name="Ebert D."/>
            <person name="Keeling P.J."/>
        </authorList>
    </citation>
    <scope>NUCLEOTIDE SEQUENCE [LARGE SCALE GENOMIC DNA]</scope>
    <source>
        <strain evidence="8 9">OC4</strain>
    </source>
</reference>
<keyword evidence="4" id="KW-0833">Ubl conjugation pathway</keyword>
<dbReference type="GO" id="GO:0031145">
    <property type="term" value="P:anaphase-promoting complex-dependent catabolic process"/>
    <property type="evidence" value="ECO:0007669"/>
    <property type="project" value="TreeGrafter"/>
</dbReference>
<dbReference type="STRING" id="1354746.A0A0B2UJT3"/>
<dbReference type="SUPFAM" id="SSF48452">
    <property type="entry name" value="TPR-like"/>
    <property type="match status" value="1"/>
</dbReference>
<keyword evidence="3" id="KW-0498">Mitosis</keyword>
<dbReference type="GO" id="GO:0005680">
    <property type="term" value="C:anaphase-promoting complex"/>
    <property type="evidence" value="ECO:0007669"/>
    <property type="project" value="UniProtKB-ARBA"/>
</dbReference>
<dbReference type="GO" id="GO:0045842">
    <property type="term" value="P:positive regulation of mitotic metaphase/anaphase transition"/>
    <property type="evidence" value="ECO:0007669"/>
    <property type="project" value="TreeGrafter"/>
</dbReference>
<evidence type="ECO:0000256" key="1">
    <source>
        <dbReference type="ARBA" id="ARBA00022618"/>
    </source>
</evidence>
<dbReference type="InParanoid" id="A0A0B2UJT3"/>
<evidence type="ECO:0000256" key="6">
    <source>
        <dbReference type="ARBA" id="ARBA00023306"/>
    </source>
</evidence>
<organism evidence="8 9">
    <name type="scientific">Ordospora colligata OC4</name>
    <dbReference type="NCBI Taxonomy" id="1354746"/>
    <lineage>
        <taxon>Eukaryota</taxon>
        <taxon>Fungi</taxon>
        <taxon>Fungi incertae sedis</taxon>
        <taxon>Microsporidia</taxon>
        <taxon>Ordosporidae</taxon>
        <taxon>Ordospora</taxon>
    </lineage>
</organism>
<keyword evidence="9" id="KW-1185">Reference proteome</keyword>
<keyword evidence="6" id="KW-0131">Cell cycle</keyword>
<dbReference type="Pfam" id="PF13181">
    <property type="entry name" value="TPR_8"/>
    <property type="match status" value="1"/>
</dbReference>
<dbReference type="EMBL" id="JOKQ01000006">
    <property type="protein sequence ID" value="KHN69514.1"/>
    <property type="molecule type" value="Genomic_DNA"/>
</dbReference>
<dbReference type="PROSITE" id="PS50005">
    <property type="entry name" value="TPR"/>
    <property type="match status" value="1"/>
</dbReference>
<dbReference type="InterPro" id="IPR011990">
    <property type="entry name" value="TPR-like_helical_dom_sf"/>
</dbReference>
<keyword evidence="2" id="KW-0677">Repeat</keyword>
<dbReference type="VEuPathDB" id="MicrosporidiaDB:M896_060120"/>
<feature type="repeat" description="TPR" evidence="7">
    <location>
        <begin position="245"/>
        <end position="278"/>
    </location>
</feature>
<evidence type="ECO:0000313" key="8">
    <source>
        <dbReference type="EMBL" id="KHN69514.1"/>
    </source>
</evidence>
<evidence type="ECO:0000256" key="5">
    <source>
        <dbReference type="ARBA" id="ARBA00022803"/>
    </source>
</evidence>
<dbReference type="PANTHER" id="PTHR12558">
    <property type="entry name" value="CELL DIVISION CYCLE 16,23,27"/>
    <property type="match status" value="1"/>
</dbReference>
<dbReference type="Proteomes" id="UP000031056">
    <property type="component" value="Unassembled WGS sequence"/>
</dbReference>
<dbReference type="HOGENOM" id="CLU_594506_0_0_1"/>
<dbReference type="GO" id="GO:0005737">
    <property type="term" value="C:cytoplasm"/>
    <property type="evidence" value="ECO:0007669"/>
    <property type="project" value="TreeGrafter"/>
</dbReference>
<dbReference type="Gene3D" id="1.25.40.10">
    <property type="entry name" value="Tetratricopeptide repeat domain"/>
    <property type="match status" value="1"/>
</dbReference>